<proteinExistence type="predicted"/>
<dbReference type="EMBL" id="AMFJ01021636">
    <property type="protein sequence ID" value="EKD66364.1"/>
    <property type="molecule type" value="Genomic_DNA"/>
</dbReference>
<accession>K2BVS7</accession>
<protein>
    <submittedName>
        <fullName evidence="1">Uncharacterized protein</fullName>
    </submittedName>
</protein>
<comment type="caution">
    <text evidence="1">The sequence shown here is derived from an EMBL/GenBank/DDBJ whole genome shotgun (WGS) entry which is preliminary data.</text>
</comment>
<sequence length="142" mass="17734">MKISRKLAIAILKYLDKNPRFYFPFLVMCQEYGPEDDDFVEICYNEWQLIEEDESYKTFELWENLQDLREDTTQLLAKWFIEKIIWEDLESEIKAQIKWYKKLYKVKLTESEKIEEYWENEFFGWKKEAYEDILDLYKKYKI</sequence>
<gene>
    <name evidence="1" type="ORF">ACD_49C00050G0034</name>
</gene>
<dbReference type="AlphaFoldDB" id="K2BVS7"/>
<name>K2BVS7_9BACT</name>
<organism evidence="1">
    <name type="scientific">uncultured bacterium</name>
    <name type="common">gcode 4</name>
    <dbReference type="NCBI Taxonomy" id="1234023"/>
    <lineage>
        <taxon>Bacteria</taxon>
        <taxon>environmental samples</taxon>
    </lineage>
</organism>
<reference evidence="1" key="1">
    <citation type="journal article" date="2012" name="Science">
        <title>Fermentation, hydrogen, and sulfur metabolism in multiple uncultivated bacterial phyla.</title>
        <authorList>
            <person name="Wrighton K.C."/>
            <person name="Thomas B.C."/>
            <person name="Sharon I."/>
            <person name="Miller C.S."/>
            <person name="Castelle C.J."/>
            <person name="VerBerkmoes N.C."/>
            <person name="Wilkins M.J."/>
            <person name="Hettich R.L."/>
            <person name="Lipton M.S."/>
            <person name="Williams K.H."/>
            <person name="Long P.E."/>
            <person name="Banfield J.F."/>
        </authorList>
    </citation>
    <scope>NUCLEOTIDE SEQUENCE [LARGE SCALE GENOMIC DNA]</scope>
</reference>
<evidence type="ECO:0000313" key="1">
    <source>
        <dbReference type="EMBL" id="EKD66364.1"/>
    </source>
</evidence>